<dbReference type="GO" id="GO:0004824">
    <property type="term" value="F:lysine-tRNA ligase activity"/>
    <property type="evidence" value="ECO:0007669"/>
    <property type="project" value="UniProtKB-UniRule"/>
</dbReference>
<dbReference type="PANTHER" id="PTHR42918">
    <property type="entry name" value="LYSYL-TRNA SYNTHETASE"/>
    <property type="match status" value="1"/>
</dbReference>
<feature type="compositionally biased region" description="Low complexity" evidence="9">
    <location>
        <begin position="24"/>
        <end position="39"/>
    </location>
</feature>
<dbReference type="SUPFAM" id="SSF55681">
    <property type="entry name" value="Class II aaRS and biotin synthetases"/>
    <property type="match status" value="1"/>
</dbReference>
<keyword evidence="5 7" id="KW-0030">Aminoacyl-tRNA synthetase</keyword>
<dbReference type="CDD" id="cd04322">
    <property type="entry name" value="LysRS_N"/>
    <property type="match status" value="1"/>
</dbReference>
<evidence type="ECO:0000256" key="9">
    <source>
        <dbReference type="SAM" id="MobiDB-lite"/>
    </source>
</evidence>
<dbReference type="CDD" id="cd00775">
    <property type="entry name" value="LysRS_core"/>
    <property type="match status" value="1"/>
</dbReference>
<proteinExistence type="inferred from homology"/>
<keyword evidence="7 8" id="KW-0460">Magnesium</keyword>
<name>A0A936TCP2_9ACTN</name>
<dbReference type="AlphaFoldDB" id="A0A936TCP2"/>
<dbReference type="InterPro" id="IPR004365">
    <property type="entry name" value="NA-bd_OB_tRNA"/>
</dbReference>
<dbReference type="Gene3D" id="2.40.50.140">
    <property type="entry name" value="Nucleic acid-binding proteins"/>
    <property type="match status" value="1"/>
</dbReference>
<dbReference type="PANTHER" id="PTHR42918:SF15">
    <property type="entry name" value="LYSINE--TRNA LIGASE, CHLOROPLASTIC_MITOCHONDRIAL"/>
    <property type="match status" value="1"/>
</dbReference>
<dbReference type="NCBIfam" id="NF001756">
    <property type="entry name" value="PRK00484.1"/>
    <property type="match status" value="1"/>
</dbReference>
<gene>
    <name evidence="7 11" type="primary">lysS</name>
    <name evidence="11" type="ORF">IPN02_06290</name>
</gene>
<keyword evidence="4 7" id="KW-0067">ATP-binding</keyword>
<evidence type="ECO:0000313" key="12">
    <source>
        <dbReference type="Proteomes" id="UP000727993"/>
    </source>
</evidence>
<reference evidence="11 12" key="1">
    <citation type="submission" date="2020-10" db="EMBL/GenBank/DDBJ databases">
        <title>Connecting structure to function with the recovery of over 1000 high-quality activated sludge metagenome-assembled genomes encoding full-length rRNA genes using long-read sequencing.</title>
        <authorList>
            <person name="Singleton C.M."/>
            <person name="Petriglieri F."/>
            <person name="Kristensen J.M."/>
            <person name="Kirkegaard R.H."/>
            <person name="Michaelsen T.Y."/>
            <person name="Andersen M.H."/>
            <person name="Karst S.M."/>
            <person name="Dueholm M.S."/>
            <person name="Nielsen P.H."/>
            <person name="Albertsen M."/>
        </authorList>
    </citation>
    <scope>NUCLEOTIDE SEQUENCE [LARGE SCALE GENOMIC DNA]</scope>
    <source>
        <strain evidence="11">Lyne_18-Q3-R50-59_MAXAC.006</strain>
    </source>
</reference>
<comment type="similarity">
    <text evidence="7">Belongs to the class-II aminoacyl-tRNA synthetase family.</text>
</comment>
<evidence type="ECO:0000256" key="3">
    <source>
        <dbReference type="ARBA" id="ARBA00022741"/>
    </source>
</evidence>
<keyword evidence="7" id="KW-0648">Protein biosynthesis</keyword>
<dbReference type="InterPro" id="IPR018149">
    <property type="entry name" value="Lys-tRNA-synth_II_C"/>
</dbReference>
<comment type="subunit">
    <text evidence="7">Homodimer.</text>
</comment>
<dbReference type="GO" id="GO:0006430">
    <property type="term" value="P:lysyl-tRNA aminoacylation"/>
    <property type="evidence" value="ECO:0007669"/>
    <property type="project" value="UniProtKB-UniRule"/>
</dbReference>
<keyword evidence="3 7" id="KW-0547">Nucleotide-binding</keyword>
<feature type="binding site" evidence="7">
    <location>
        <position position="425"/>
    </location>
    <ligand>
        <name>Mg(2+)</name>
        <dbReference type="ChEBI" id="CHEBI:18420"/>
        <label>2</label>
    </ligand>
</feature>
<dbReference type="EMBL" id="JADJZA010000002">
    <property type="protein sequence ID" value="MBK9296458.1"/>
    <property type="molecule type" value="Genomic_DNA"/>
</dbReference>
<feature type="region of interest" description="Disordered" evidence="9">
    <location>
        <begin position="1"/>
        <end position="73"/>
    </location>
</feature>
<dbReference type="HAMAP" id="MF_00252">
    <property type="entry name" value="Lys_tRNA_synth_class2"/>
    <property type="match status" value="1"/>
</dbReference>
<evidence type="ECO:0000259" key="10">
    <source>
        <dbReference type="PROSITE" id="PS50862"/>
    </source>
</evidence>
<dbReference type="Pfam" id="PF01336">
    <property type="entry name" value="tRNA_anti-codon"/>
    <property type="match status" value="1"/>
</dbReference>
<accession>A0A936TCP2</accession>
<dbReference type="InterPro" id="IPR045864">
    <property type="entry name" value="aa-tRNA-synth_II/BPL/LPL"/>
</dbReference>
<sequence length="526" mass="58388">MTDPNSDPPTPDSPTAEAAGSDPAATEASVTEATENAEASGRLAQPYSFEGVTPSEDVRARWGDLEPGTETGETITVAGRLMLRRIQGKLGFGTLADGTGRVQLFAPKASTPDFDAFAGLSLGDWIGVTGEVMTTRRGELSVKVDDWVRLAEARRPFPDKWHGLADTDTRYRQRYVDLWTTEEARDALVLRSRAVSLIRRFFEDRNYLEVETPMLHSQPGGALATPFETHHEALDLPLYLRIAPELYLKRLVVGGMERVFEIGRVFRNEGISTRHNPEFTMLESYEAYGDSDTYMELTEQLVAHLAAELLGTTTVQSGEHELNLAPPWRRAPMDELTSEAVGETIGVDTPIERLRQLCDTHDVHYDDGDGPGKLLLELYEKLIEHTLIQPTFVTDYPVEVSPLSRAHRDRPGYVERFECIVAGRELCNGFAELTDPDEQLARFTEQAEARAAGDPEAMTVDEDYVRALQYGLPPTVGLGIGIDRLIMLLTNSLSIRDVVLFPTLRPEPSIDLTIRRDTPEAPAPPE</sequence>
<comment type="catalytic activity">
    <reaction evidence="6 7 8">
        <text>tRNA(Lys) + L-lysine + ATP = L-lysyl-tRNA(Lys) + AMP + diphosphate</text>
        <dbReference type="Rhea" id="RHEA:20792"/>
        <dbReference type="Rhea" id="RHEA-COMP:9696"/>
        <dbReference type="Rhea" id="RHEA-COMP:9697"/>
        <dbReference type="ChEBI" id="CHEBI:30616"/>
        <dbReference type="ChEBI" id="CHEBI:32551"/>
        <dbReference type="ChEBI" id="CHEBI:33019"/>
        <dbReference type="ChEBI" id="CHEBI:78442"/>
        <dbReference type="ChEBI" id="CHEBI:78529"/>
        <dbReference type="ChEBI" id="CHEBI:456215"/>
        <dbReference type="EC" id="6.1.1.6"/>
    </reaction>
</comment>
<evidence type="ECO:0000256" key="2">
    <source>
        <dbReference type="ARBA" id="ARBA00022723"/>
    </source>
</evidence>
<dbReference type="InterPro" id="IPR004364">
    <property type="entry name" value="Aa-tRNA-synt_II"/>
</dbReference>
<dbReference type="InterPro" id="IPR044136">
    <property type="entry name" value="Lys-tRNA-ligase_II_N"/>
</dbReference>
<comment type="caution">
    <text evidence="11">The sequence shown here is derived from an EMBL/GenBank/DDBJ whole genome shotgun (WGS) entry which is preliminary data.</text>
</comment>
<dbReference type="SUPFAM" id="SSF50249">
    <property type="entry name" value="Nucleic acid-binding proteins"/>
    <property type="match status" value="1"/>
</dbReference>
<dbReference type="GO" id="GO:0000287">
    <property type="term" value="F:magnesium ion binding"/>
    <property type="evidence" value="ECO:0007669"/>
    <property type="project" value="UniProtKB-UniRule"/>
</dbReference>
<dbReference type="Pfam" id="PF00152">
    <property type="entry name" value="tRNA-synt_2"/>
    <property type="match status" value="1"/>
</dbReference>
<feature type="binding site" evidence="7">
    <location>
        <position position="425"/>
    </location>
    <ligand>
        <name>Mg(2+)</name>
        <dbReference type="ChEBI" id="CHEBI:18420"/>
        <label>1</label>
    </ligand>
</feature>
<feature type="binding site" evidence="7">
    <location>
        <position position="418"/>
    </location>
    <ligand>
        <name>Mg(2+)</name>
        <dbReference type="ChEBI" id="CHEBI:18420"/>
        <label>1</label>
    </ligand>
</feature>
<dbReference type="PROSITE" id="PS50862">
    <property type="entry name" value="AA_TRNA_LIGASE_II"/>
    <property type="match status" value="1"/>
</dbReference>
<evidence type="ECO:0000256" key="7">
    <source>
        <dbReference type="HAMAP-Rule" id="MF_00252"/>
    </source>
</evidence>
<dbReference type="InterPro" id="IPR002313">
    <property type="entry name" value="Lys-tRNA-ligase_II"/>
</dbReference>
<evidence type="ECO:0000313" key="11">
    <source>
        <dbReference type="EMBL" id="MBK9296458.1"/>
    </source>
</evidence>
<protein>
    <recommendedName>
        <fullName evidence="7">Lysine--tRNA ligase</fullName>
        <ecNumber evidence="7">6.1.1.6</ecNumber>
    </recommendedName>
    <alternativeName>
        <fullName evidence="7">Lysyl-tRNA synthetase</fullName>
        <shortName evidence="7">LysRS</shortName>
    </alternativeName>
</protein>
<keyword evidence="7" id="KW-0963">Cytoplasm</keyword>
<dbReference type="InterPro" id="IPR006195">
    <property type="entry name" value="aa-tRNA-synth_II"/>
</dbReference>
<dbReference type="NCBIfam" id="TIGR00499">
    <property type="entry name" value="lysS_bact"/>
    <property type="match status" value="1"/>
</dbReference>
<evidence type="ECO:0000256" key="1">
    <source>
        <dbReference type="ARBA" id="ARBA00022598"/>
    </source>
</evidence>
<feature type="domain" description="Aminoacyl-transfer RNA synthetases class-II family profile" evidence="10">
    <location>
        <begin position="186"/>
        <end position="506"/>
    </location>
</feature>
<dbReference type="Proteomes" id="UP000727993">
    <property type="component" value="Unassembled WGS sequence"/>
</dbReference>
<dbReference type="GO" id="GO:0000049">
    <property type="term" value="F:tRNA binding"/>
    <property type="evidence" value="ECO:0007669"/>
    <property type="project" value="TreeGrafter"/>
</dbReference>
<dbReference type="Gene3D" id="3.30.930.10">
    <property type="entry name" value="Bira Bifunctional Protein, Domain 2"/>
    <property type="match status" value="1"/>
</dbReference>
<feature type="compositionally biased region" description="Pro residues" evidence="9">
    <location>
        <begin position="1"/>
        <end position="12"/>
    </location>
</feature>
<dbReference type="GO" id="GO:0005524">
    <property type="term" value="F:ATP binding"/>
    <property type="evidence" value="ECO:0007669"/>
    <property type="project" value="UniProtKB-UniRule"/>
</dbReference>
<comment type="subcellular location">
    <subcellularLocation>
        <location evidence="7">Cytoplasm</location>
    </subcellularLocation>
</comment>
<evidence type="ECO:0000256" key="5">
    <source>
        <dbReference type="ARBA" id="ARBA00023146"/>
    </source>
</evidence>
<evidence type="ECO:0000256" key="8">
    <source>
        <dbReference type="RuleBase" id="RU000336"/>
    </source>
</evidence>
<comment type="cofactor">
    <cofactor evidence="7 8">
        <name>Mg(2+)</name>
        <dbReference type="ChEBI" id="CHEBI:18420"/>
    </cofactor>
    <text evidence="7 8">Binds 3 Mg(2+) ions per subunit.</text>
</comment>
<dbReference type="PRINTS" id="PR00982">
    <property type="entry name" value="TRNASYNTHLYS"/>
</dbReference>
<evidence type="ECO:0000256" key="6">
    <source>
        <dbReference type="ARBA" id="ARBA00048573"/>
    </source>
</evidence>
<organism evidence="11 12">
    <name type="scientific">Candidatus Neomicrothrix subdominans</name>
    <dbReference type="NCBI Taxonomy" id="2954438"/>
    <lineage>
        <taxon>Bacteria</taxon>
        <taxon>Bacillati</taxon>
        <taxon>Actinomycetota</taxon>
        <taxon>Acidimicrobiia</taxon>
        <taxon>Acidimicrobiales</taxon>
        <taxon>Microthrixaceae</taxon>
        <taxon>Candidatus Neomicrothrix</taxon>
    </lineage>
</organism>
<dbReference type="InterPro" id="IPR012340">
    <property type="entry name" value="NA-bd_OB-fold"/>
</dbReference>
<dbReference type="GO" id="GO:0005829">
    <property type="term" value="C:cytosol"/>
    <property type="evidence" value="ECO:0007669"/>
    <property type="project" value="TreeGrafter"/>
</dbReference>
<evidence type="ECO:0000256" key="4">
    <source>
        <dbReference type="ARBA" id="ARBA00022840"/>
    </source>
</evidence>
<keyword evidence="2 7" id="KW-0479">Metal-binding</keyword>
<keyword evidence="1 7" id="KW-0436">Ligase</keyword>
<dbReference type="EC" id="6.1.1.6" evidence="7"/>